<keyword evidence="4" id="KW-1133">Transmembrane helix</keyword>
<dbReference type="Proteomes" id="UP001372338">
    <property type="component" value="Unassembled WGS sequence"/>
</dbReference>
<name>A0AAN9DZ74_CROPI</name>
<dbReference type="GO" id="GO:0015149">
    <property type="term" value="F:hexose transmembrane transporter activity"/>
    <property type="evidence" value="ECO:0007669"/>
    <property type="project" value="TreeGrafter"/>
</dbReference>
<reference evidence="7 8" key="1">
    <citation type="submission" date="2024-01" db="EMBL/GenBank/DDBJ databases">
        <title>The genomes of 5 underutilized Papilionoideae crops provide insights into root nodulation and disease resistanc.</title>
        <authorList>
            <person name="Yuan L."/>
        </authorList>
    </citation>
    <scope>NUCLEOTIDE SEQUENCE [LARGE SCALE GENOMIC DNA]</scope>
    <source>
        <strain evidence="7">ZHUSHIDOU_FW_LH</strain>
        <tissue evidence="7">Leaf</tissue>
    </source>
</reference>
<evidence type="ECO:0000313" key="7">
    <source>
        <dbReference type="EMBL" id="KAK7243230.1"/>
    </source>
</evidence>
<accession>A0AAN9DZ74</accession>
<keyword evidence="8" id="KW-1185">Reference proteome</keyword>
<keyword evidence="2" id="KW-0813">Transport</keyword>
<evidence type="ECO:0000256" key="1">
    <source>
        <dbReference type="ARBA" id="ARBA00004141"/>
    </source>
</evidence>
<protein>
    <recommendedName>
        <fullName evidence="6">Major facilitator superfamily (MFS) profile domain-containing protein</fullName>
    </recommendedName>
</protein>
<dbReference type="Gene3D" id="1.20.1250.20">
    <property type="entry name" value="MFS general substrate transporter like domains"/>
    <property type="match status" value="1"/>
</dbReference>
<comment type="caution">
    <text evidence="7">The sequence shown here is derived from an EMBL/GenBank/DDBJ whole genome shotgun (WGS) entry which is preliminary data.</text>
</comment>
<feature type="domain" description="Major facilitator superfamily (MFS) profile" evidence="6">
    <location>
        <begin position="1"/>
        <end position="248"/>
    </location>
</feature>
<dbReference type="EMBL" id="JAYWIO010000008">
    <property type="protein sequence ID" value="KAK7243230.1"/>
    <property type="molecule type" value="Genomic_DNA"/>
</dbReference>
<dbReference type="InterPro" id="IPR020846">
    <property type="entry name" value="MFS_dom"/>
</dbReference>
<organism evidence="7 8">
    <name type="scientific">Crotalaria pallida</name>
    <name type="common">Smooth rattlebox</name>
    <name type="synonym">Crotalaria striata</name>
    <dbReference type="NCBI Taxonomy" id="3830"/>
    <lineage>
        <taxon>Eukaryota</taxon>
        <taxon>Viridiplantae</taxon>
        <taxon>Streptophyta</taxon>
        <taxon>Embryophyta</taxon>
        <taxon>Tracheophyta</taxon>
        <taxon>Spermatophyta</taxon>
        <taxon>Magnoliopsida</taxon>
        <taxon>eudicotyledons</taxon>
        <taxon>Gunneridae</taxon>
        <taxon>Pentapetalae</taxon>
        <taxon>rosids</taxon>
        <taxon>fabids</taxon>
        <taxon>Fabales</taxon>
        <taxon>Fabaceae</taxon>
        <taxon>Papilionoideae</taxon>
        <taxon>50 kb inversion clade</taxon>
        <taxon>genistoids sensu lato</taxon>
        <taxon>core genistoids</taxon>
        <taxon>Crotalarieae</taxon>
        <taxon>Crotalaria</taxon>
    </lineage>
</organism>
<evidence type="ECO:0000259" key="6">
    <source>
        <dbReference type="PROSITE" id="PS50850"/>
    </source>
</evidence>
<evidence type="ECO:0000256" key="5">
    <source>
        <dbReference type="ARBA" id="ARBA00023136"/>
    </source>
</evidence>
<gene>
    <name evidence="7" type="ORF">RIF29_38021</name>
</gene>
<keyword evidence="3" id="KW-0812">Transmembrane</keyword>
<dbReference type="GO" id="GO:0016020">
    <property type="term" value="C:membrane"/>
    <property type="evidence" value="ECO:0007669"/>
    <property type="project" value="UniProtKB-SubCell"/>
</dbReference>
<dbReference type="InterPro" id="IPR005828">
    <property type="entry name" value="MFS_sugar_transport-like"/>
</dbReference>
<dbReference type="AlphaFoldDB" id="A0AAN9DZ74"/>
<evidence type="ECO:0000256" key="2">
    <source>
        <dbReference type="ARBA" id="ARBA00022448"/>
    </source>
</evidence>
<dbReference type="Pfam" id="PF00083">
    <property type="entry name" value="Sugar_tr"/>
    <property type="match status" value="1"/>
</dbReference>
<dbReference type="PANTHER" id="PTHR23503:SF8">
    <property type="entry name" value="FACILITATED GLUCOSE TRANSPORTER PROTEIN 1"/>
    <property type="match status" value="1"/>
</dbReference>
<dbReference type="InterPro" id="IPR036259">
    <property type="entry name" value="MFS_trans_sf"/>
</dbReference>
<evidence type="ECO:0000313" key="8">
    <source>
        <dbReference type="Proteomes" id="UP001372338"/>
    </source>
</evidence>
<evidence type="ECO:0000256" key="3">
    <source>
        <dbReference type="ARBA" id="ARBA00022692"/>
    </source>
</evidence>
<evidence type="ECO:0000256" key="4">
    <source>
        <dbReference type="ARBA" id="ARBA00022989"/>
    </source>
</evidence>
<comment type="subcellular location">
    <subcellularLocation>
        <location evidence="1">Membrane</location>
        <topology evidence="1">Multi-pass membrane protein</topology>
    </subcellularLocation>
</comment>
<keyword evidence="5" id="KW-0472">Membrane</keyword>
<proteinExistence type="predicted"/>
<dbReference type="PROSITE" id="PS50850">
    <property type="entry name" value="MFS"/>
    <property type="match status" value="1"/>
</dbReference>
<dbReference type="PANTHER" id="PTHR23503">
    <property type="entry name" value="SOLUTE CARRIER FAMILY 2"/>
    <property type="match status" value="1"/>
</dbReference>
<dbReference type="InterPro" id="IPR045263">
    <property type="entry name" value="GLUT"/>
</dbReference>
<sequence length="248" mass="26478">MTIQEEGNSNTGMWGHYCETSSVYKRTPSRDYSSMTDVEENSVNEPLGSIYLDLGFSENTLAEGLVVSICLGGALIGCLLSGWIADGVGRCRAFQLCALPMIIGSSTSAATNNLFDMLVTKLFVGTGLGLGPPVASLCVAEISPTFVRGTYGALIQNATCLGLMGALFIGIPVHDIPGWYNINLKSVLYCYINRGGRHATVDANLNYLLKKGKRIAPPRSAKTEAMVEAADLNIIMGVKSNRLCSSSY</sequence>
<dbReference type="SUPFAM" id="SSF103473">
    <property type="entry name" value="MFS general substrate transporter"/>
    <property type="match status" value="1"/>
</dbReference>